<comment type="caution">
    <text evidence="1">The sequence shown here is derived from an EMBL/GenBank/DDBJ whole genome shotgun (WGS) entry which is preliminary data.</text>
</comment>
<evidence type="ECO:0000313" key="1">
    <source>
        <dbReference type="EMBL" id="NUU75241.1"/>
    </source>
</evidence>
<dbReference type="Pfam" id="PF20288">
    <property type="entry name" value="MC2"/>
    <property type="match status" value="1"/>
</dbReference>
<name>A0A7Y6BVJ4_9BACL</name>
<dbReference type="RefSeq" id="WP_081718267.1">
    <property type="nucleotide sequence ID" value="NZ_JABMCB010000169.1"/>
</dbReference>
<proteinExistence type="predicted"/>
<sequence length="168" mass="19132">MAEHSANDMAFNSPLEIGLRALIILSVNQPAYLDLQRLVYYDYLVLHTRDIGDPNSPDSIHPATPHRSGEIVVRRKAMQDGLDLMYSRTLLEIVFGGNGVSYIATELSNAFLDLFESEYYKLLRNNAFWVSQFFSEYSDEELKGYIDNKLGSWGGEFMYEALTRSGLE</sequence>
<gene>
    <name evidence="1" type="ORF">HP552_08350</name>
</gene>
<dbReference type="EMBL" id="JABMCB010000169">
    <property type="protein sequence ID" value="NUU75241.1"/>
    <property type="molecule type" value="Genomic_DNA"/>
</dbReference>
<evidence type="ECO:0008006" key="3">
    <source>
        <dbReference type="Google" id="ProtNLM"/>
    </source>
</evidence>
<reference evidence="1 2" key="1">
    <citation type="submission" date="2020-05" db="EMBL/GenBank/DDBJ databases">
        <title>Genome Sequencing of Type Strains.</title>
        <authorList>
            <person name="Lemaire J.F."/>
            <person name="Inderbitzin P."/>
            <person name="Gregorio O.A."/>
            <person name="Collins S.B."/>
            <person name="Wespe N."/>
            <person name="Knight-Connoni V."/>
        </authorList>
    </citation>
    <scope>NUCLEOTIDE SEQUENCE [LARGE SCALE GENOMIC DNA]</scope>
    <source>
        <strain evidence="1 2">LMG 21957</strain>
    </source>
</reference>
<evidence type="ECO:0000313" key="2">
    <source>
        <dbReference type="Proteomes" id="UP000526125"/>
    </source>
</evidence>
<protein>
    <recommendedName>
        <fullName evidence="3">Threonine transporter</fullName>
    </recommendedName>
</protein>
<dbReference type="InterPro" id="IPR046904">
    <property type="entry name" value="ABC-3C_MC2"/>
</dbReference>
<organism evidence="1 2">
    <name type="scientific">Paenibacillus xylanilyticus</name>
    <dbReference type="NCBI Taxonomy" id="248903"/>
    <lineage>
        <taxon>Bacteria</taxon>
        <taxon>Bacillati</taxon>
        <taxon>Bacillota</taxon>
        <taxon>Bacilli</taxon>
        <taxon>Bacillales</taxon>
        <taxon>Paenibacillaceae</taxon>
        <taxon>Paenibacillus</taxon>
    </lineage>
</organism>
<dbReference type="Proteomes" id="UP000526125">
    <property type="component" value="Unassembled WGS sequence"/>
</dbReference>
<dbReference type="AlphaFoldDB" id="A0A7Y6BVJ4"/>
<accession>A0A7Y6BVJ4</accession>
<keyword evidence="2" id="KW-1185">Reference proteome</keyword>